<dbReference type="SUPFAM" id="SSF51445">
    <property type="entry name" value="(Trans)glycosidases"/>
    <property type="match status" value="1"/>
</dbReference>
<dbReference type="SUPFAM" id="SSF51011">
    <property type="entry name" value="Glycosyl hydrolase domain"/>
    <property type="match status" value="1"/>
</dbReference>
<evidence type="ECO:0000313" key="11">
    <source>
        <dbReference type="Proteomes" id="UP000766486"/>
    </source>
</evidence>
<dbReference type="InterPro" id="IPR017853">
    <property type="entry name" value="GH"/>
</dbReference>
<dbReference type="SMART" id="SM00813">
    <property type="entry name" value="Alpha-L-AF_C"/>
    <property type="match status" value="1"/>
</dbReference>
<keyword evidence="6" id="KW-0378">Hydrolase</keyword>
<evidence type="ECO:0000256" key="2">
    <source>
        <dbReference type="ARBA" id="ARBA00004834"/>
    </source>
</evidence>
<accession>A0ABY6UG05</accession>
<dbReference type="InterPro" id="IPR055235">
    <property type="entry name" value="ASD1_cat"/>
</dbReference>
<dbReference type="Gene3D" id="3.20.20.80">
    <property type="entry name" value="Glycosidases"/>
    <property type="match status" value="1"/>
</dbReference>
<evidence type="ECO:0000256" key="7">
    <source>
        <dbReference type="ARBA" id="ARBA00023180"/>
    </source>
</evidence>
<dbReference type="PANTHER" id="PTHR31776">
    <property type="entry name" value="ALPHA-L-ARABINOFURANOSIDASE 1"/>
    <property type="match status" value="1"/>
</dbReference>
<evidence type="ECO:0000313" key="10">
    <source>
        <dbReference type="EMBL" id="VUC28786.1"/>
    </source>
</evidence>
<name>A0ABY6UG05_BIOOC</name>
<evidence type="ECO:0000256" key="3">
    <source>
        <dbReference type="ARBA" id="ARBA00007186"/>
    </source>
</evidence>
<dbReference type="PANTHER" id="PTHR31776:SF0">
    <property type="entry name" value="ALPHA-L-ARABINOFURANOSIDASE 1"/>
    <property type="match status" value="1"/>
</dbReference>
<keyword evidence="11" id="KW-1185">Reference proteome</keyword>
<dbReference type="InterPro" id="IPR010720">
    <property type="entry name" value="Alpha-L-AF_C"/>
</dbReference>
<comment type="catalytic activity">
    <reaction evidence="1">
        <text>Hydrolysis of terminal non-reducing alpha-L-arabinofuranoside residues in alpha-L-arabinosides.</text>
        <dbReference type="EC" id="3.2.1.55"/>
    </reaction>
</comment>
<feature type="signal peptide" evidence="8">
    <location>
        <begin position="1"/>
        <end position="27"/>
    </location>
</feature>
<dbReference type="Gene3D" id="2.60.40.1180">
    <property type="entry name" value="Golgi alpha-mannosidase II"/>
    <property type="match status" value="1"/>
</dbReference>
<gene>
    <name evidence="10" type="ORF">CLO192961_LOCUS245176</name>
</gene>
<evidence type="ECO:0000256" key="5">
    <source>
        <dbReference type="ARBA" id="ARBA00022729"/>
    </source>
</evidence>
<evidence type="ECO:0000256" key="4">
    <source>
        <dbReference type="ARBA" id="ARBA00012670"/>
    </source>
</evidence>
<keyword evidence="7" id="KW-0325">Glycoprotein</keyword>
<dbReference type="InterPro" id="IPR013780">
    <property type="entry name" value="Glyco_hydro_b"/>
</dbReference>
<dbReference type="InterPro" id="IPR051563">
    <property type="entry name" value="Glycosyl_Hydrolase_51"/>
</dbReference>
<reference evidence="10 11" key="1">
    <citation type="submission" date="2019-06" db="EMBL/GenBank/DDBJ databases">
        <authorList>
            <person name="Broberg M."/>
        </authorList>
    </citation>
    <scope>NUCLEOTIDE SEQUENCE [LARGE SCALE GENOMIC DNA]</scope>
</reference>
<dbReference type="EC" id="3.2.1.55" evidence="4"/>
<keyword evidence="5 8" id="KW-0732">Signal</keyword>
<evidence type="ECO:0000256" key="8">
    <source>
        <dbReference type="SAM" id="SignalP"/>
    </source>
</evidence>
<feature type="domain" description="Alpha-L-arabinofuranosidase C-terminal" evidence="9">
    <location>
        <begin position="445"/>
        <end position="636"/>
    </location>
</feature>
<dbReference type="Proteomes" id="UP000766486">
    <property type="component" value="Unassembled WGS sequence"/>
</dbReference>
<comment type="caution">
    <text evidence="10">The sequence shown here is derived from an EMBL/GenBank/DDBJ whole genome shotgun (WGS) entry which is preliminary data.</text>
</comment>
<protein>
    <recommendedName>
        <fullName evidence="4">non-reducing end alpha-L-arabinofuranosidase</fullName>
        <ecNumber evidence="4">3.2.1.55</ecNumber>
    </recommendedName>
</protein>
<dbReference type="Pfam" id="PF22848">
    <property type="entry name" value="ASD1_dom"/>
    <property type="match status" value="1"/>
</dbReference>
<dbReference type="Pfam" id="PF06964">
    <property type="entry name" value="Alpha-L-AF_C"/>
    <property type="match status" value="1"/>
</dbReference>
<evidence type="ECO:0000256" key="6">
    <source>
        <dbReference type="ARBA" id="ARBA00022801"/>
    </source>
</evidence>
<proteinExistence type="inferred from homology"/>
<evidence type="ECO:0000259" key="9">
    <source>
        <dbReference type="SMART" id="SM00813"/>
    </source>
</evidence>
<feature type="chain" id="PRO_5045071842" description="non-reducing end alpha-L-arabinofuranosidase" evidence="8">
    <location>
        <begin position="28"/>
        <end position="648"/>
    </location>
</feature>
<evidence type="ECO:0000256" key="1">
    <source>
        <dbReference type="ARBA" id="ARBA00001462"/>
    </source>
</evidence>
<feature type="non-terminal residue" evidence="10">
    <location>
        <position position="1"/>
    </location>
</feature>
<comment type="pathway">
    <text evidence="2">Glycan metabolism; L-arabinan degradation.</text>
</comment>
<dbReference type="EMBL" id="CABFNS010000794">
    <property type="protein sequence ID" value="VUC28786.1"/>
    <property type="molecule type" value="Genomic_DNA"/>
</dbReference>
<sequence>LNVPKKPNILSIMRLSSLLCLATKVAAVTINVSKDGGKDASPLQYGLMFEEINFSGDGGIYAELIRNRAFQGDEFTPSTLDPWSAFGPADISLLNLTTTLSSALPTSVAVKGRVREEVGISNPGYWGIDVLPQTYKGSFWVFGDYRGNFKAALRSASSGKILASVNVPSHSNTRGWTKHEFTLDSDITAGHKTNFTLTFVAENNHQVLHFNLISLFPPTYNNRENGLRRDLMQSLKDLNPSFMRIPGGNNLQGKLPGSRWKWNETIGNLIDRPGRTGAWRYYNTDGLGLIEYMLWCQDLEVEPVLILWAGLYLDGTVIPEDELNFYVQDALDEIDFLTGDASTEYGAKRVALGYEKPFEINFVGVGNEDHFSSGMASYNEYRFRMFFDAISEKYPHLQILSSTVELDPIPKGAVLDYHDYGNPDGAVRNFTLFDDQDASNKVLVGEYGVARNNGNEVLWKDHRKRPWWIASVAEAVFYLGVERNPDKVFGCAFAPLLQNIESYQWNPNLITFNANTSATVKSTSFHVMELLSNNKFTTLLPVENSEEYDPGFWVAGLNDDTNTYVWKGAVYNTTTEQEFEINFPGSQQGSVAELTILTAPDAFSENVFGEPDLVDTKRTRLEAGERGFTFVLPQWSVAVLNWKYTSTA</sequence>
<comment type="similarity">
    <text evidence="3">Belongs to the glycosyl hydrolase 51 family.</text>
</comment>
<organism evidence="10 11">
    <name type="scientific">Bionectria ochroleuca</name>
    <name type="common">Gliocladium roseum</name>
    <dbReference type="NCBI Taxonomy" id="29856"/>
    <lineage>
        <taxon>Eukaryota</taxon>
        <taxon>Fungi</taxon>
        <taxon>Dikarya</taxon>
        <taxon>Ascomycota</taxon>
        <taxon>Pezizomycotina</taxon>
        <taxon>Sordariomycetes</taxon>
        <taxon>Hypocreomycetidae</taxon>
        <taxon>Hypocreales</taxon>
        <taxon>Bionectriaceae</taxon>
        <taxon>Clonostachys</taxon>
    </lineage>
</organism>